<evidence type="ECO:0000313" key="2">
    <source>
        <dbReference type="EMBL" id="CAH1638376.1"/>
    </source>
</evidence>
<organism evidence="2 3">
    <name type="scientific">Spodoptera littoralis</name>
    <name type="common">Egyptian cotton leafworm</name>
    <dbReference type="NCBI Taxonomy" id="7109"/>
    <lineage>
        <taxon>Eukaryota</taxon>
        <taxon>Metazoa</taxon>
        <taxon>Ecdysozoa</taxon>
        <taxon>Arthropoda</taxon>
        <taxon>Hexapoda</taxon>
        <taxon>Insecta</taxon>
        <taxon>Pterygota</taxon>
        <taxon>Neoptera</taxon>
        <taxon>Endopterygota</taxon>
        <taxon>Lepidoptera</taxon>
        <taxon>Glossata</taxon>
        <taxon>Ditrysia</taxon>
        <taxon>Noctuoidea</taxon>
        <taxon>Noctuidae</taxon>
        <taxon>Amphipyrinae</taxon>
        <taxon>Spodoptera</taxon>
    </lineage>
</organism>
<feature type="compositionally biased region" description="Polar residues" evidence="1">
    <location>
        <begin position="310"/>
        <end position="329"/>
    </location>
</feature>
<evidence type="ECO:0000256" key="1">
    <source>
        <dbReference type="SAM" id="MobiDB-lite"/>
    </source>
</evidence>
<protein>
    <submittedName>
        <fullName evidence="2">Uncharacterized protein</fullName>
    </submittedName>
</protein>
<evidence type="ECO:0000313" key="3">
    <source>
        <dbReference type="Proteomes" id="UP001153321"/>
    </source>
</evidence>
<name>A0A9P0N3D6_SPOLI</name>
<feature type="region of interest" description="Disordered" evidence="1">
    <location>
        <begin position="569"/>
        <end position="664"/>
    </location>
</feature>
<dbReference type="EMBL" id="LR824548">
    <property type="protein sequence ID" value="CAH1638376.1"/>
    <property type="molecule type" value="Genomic_DNA"/>
</dbReference>
<feature type="compositionally biased region" description="Polar residues" evidence="1">
    <location>
        <begin position="585"/>
        <end position="604"/>
    </location>
</feature>
<proteinExistence type="predicted"/>
<feature type="region of interest" description="Disordered" evidence="1">
    <location>
        <begin position="306"/>
        <end position="329"/>
    </location>
</feature>
<keyword evidence="3" id="KW-1185">Reference proteome</keyword>
<reference evidence="2" key="1">
    <citation type="submission" date="2022-02" db="EMBL/GenBank/DDBJ databases">
        <authorList>
            <person name="King R."/>
        </authorList>
    </citation>
    <scope>NUCLEOTIDE SEQUENCE</scope>
</reference>
<dbReference type="Proteomes" id="UP001153321">
    <property type="component" value="Chromosome 17"/>
</dbReference>
<feature type="compositionally biased region" description="Polar residues" evidence="1">
    <location>
        <begin position="644"/>
        <end position="658"/>
    </location>
</feature>
<dbReference type="AlphaFoldDB" id="A0A9P0N3D6"/>
<sequence length="664" mass="73688">MARTVCVVFPTVLAIFLITLVVLGFMNIGPLAAYIALDFGSSSVKPIEGTVIDTTHYNKYNKSRPPWTTVETTPNYYYPFGRRRKYHNYSRSVPIPDNNITRYGRNNTYFESSTRPYYINNFGIGNKSIISTIPIAVSRRPGHEKVWVPYSYGNNTIAKIPRKYNYTTTKPLTKYYSDDNNTSTFITPRKYNYSDDYTSAKTPRKYNYSDVFNSAKTPRAYNYSDVSTSAKTPRAYNYSDVSTSAKTPRAYNYSDVSTSAKTPRRQNYSILYVPDTPAGSYNHGATANGSDYSKYGSNASDAKPKAVTVTYHSSESKPTPSNKNRPTSTFYEENKYYTGGSKSVNYPMDYAVAKSKSTPSGDRAVLAPSYNGTYTKPIDKTAPSPRKYEKDMGTSANTKTPIEYAYAVPIEISTPDSGTVAVPNFHINNKGTVSNVYVDKPKNTSSYYDLCDNCTTIGHYNATKVTRVRISPIGYTVSGGVINNMMTDNKTLDNGTVPVKPDYNVWNTHKKRNENAPMHVASTPVEAKPTKSNGTRSVKYDDGWSTTYGLDGKTGDSTSKWATNKRYENTTVPGTSAGRPVEAKPTNSNGTTSVKYDDGWSTTYGLDGKTGDSTSKWATNKRYENTTVPGTSAGRPVEAKSEPTKSNGTRSVRYNNGWKTYGWD</sequence>
<accession>A0A9P0N3D6</accession>
<gene>
    <name evidence="2" type="ORF">SPLIT_LOCUS3734</name>
</gene>